<dbReference type="KEGG" id="agv:OJF2_41620"/>
<dbReference type="AlphaFoldDB" id="A0A5B9W627"/>
<protein>
    <submittedName>
        <fullName evidence="1">Uncharacterized protein</fullName>
    </submittedName>
</protein>
<reference evidence="1 2" key="1">
    <citation type="submission" date="2019-08" db="EMBL/GenBank/DDBJ databases">
        <title>Deep-cultivation of Planctomycetes and their phenomic and genomic characterization uncovers novel biology.</title>
        <authorList>
            <person name="Wiegand S."/>
            <person name="Jogler M."/>
            <person name="Boedeker C."/>
            <person name="Pinto D."/>
            <person name="Vollmers J."/>
            <person name="Rivas-Marin E."/>
            <person name="Kohn T."/>
            <person name="Peeters S.H."/>
            <person name="Heuer A."/>
            <person name="Rast P."/>
            <person name="Oberbeckmann S."/>
            <person name="Bunk B."/>
            <person name="Jeske O."/>
            <person name="Meyerdierks A."/>
            <person name="Storesund J.E."/>
            <person name="Kallscheuer N."/>
            <person name="Luecker S."/>
            <person name="Lage O.M."/>
            <person name="Pohl T."/>
            <person name="Merkel B.J."/>
            <person name="Hornburger P."/>
            <person name="Mueller R.-W."/>
            <person name="Bruemmer F."/>
            <person name="Labrenz M."/>
            <person name="Spormann A.M."/>
            <person name="Op den Camp H."/>
            <person name="Overmann J."/>
            <person name="Amann R."/>
            <person name="Jetten M.S.M."/>
            <person name="Mascher T."/>
            <person name="Medema M.H."/>
            <person name="Devos D.P."/>
            <person name="Kaster A.-K."/>
            <person name="Ovreas L."/>
            <person name="Rohde M."/>
            <person name="Galperin M.Y."/>
            <person name="Jogler C."/>
        </authorList>
    </citation>
    <scope>NUCLEOTIDE SEQUENCE [LARGE SCALE GENOMIC DNA]</scope>
    <source>
        <strain evidence="1 2">OJF2</strain>
    </source>
</reference>
<organism evidence="1 2">
    <name type="scientific">Aquisphaera giovannonii</name>
    <dbReference type="NCBI Taxonomy" id="406548"/>
    <lineage>
        <taxon>Bacteria</taxon>
        <taxon>Pseudomonadati</taxon>
        <taxon>Planctomycetota</taxon>
        <taxon>Planctomycetia</taxon>
        <taxon>Isosphaerales</taxon>
        <taxon>Isosphaeraceae</taxon>
        <taxon>Aquisphaera</taxon>
    </lineage>
</organism>
<gene>
    <name evidence="1" type="ORF">OJF2_41620</name>
</gene>
<evidence type="ECO:0000313" key="2">
    <source>
        <dbReference type="Proteomes" id="UP000324233"/>
    </source>
</evidence>
<keyword evidence="2" id="KW-1185">Reference proteome</keyword>
<sequence>MSIDPEIVAGAAATDPSKILDLTGLPDSVAEEIRSLVSTLRGELSRGPSAPKELPMLWAERLQAWVNSHRRRDISLDDGREGLYAGRGE</sequence>
<evidence type="ECO:0000313" key="1">
    <source>
        <dbReference type="EMBL" id="QEH35609.1"/>
    </source>
</evidence>
<name>A0A5B9W627_9BACT</name>
<accession>A0A5B9W627</accession>
<dbReference type="Proteomes" id="UP000324233">
    <property type="component" value="Chromosome"/>
</dbReference>
<dbReference type="EMBL" id="CP042997">
    <property type="protein sequence ID" value="QEH35609.1"/>
    <property type="molecule type" value="Genomic_DNA"/>
</dbReference>
<proteinExistence type="predicted"/>